<protein>
    <submittedName>
        <fullName evidence="1">Uncharacterized protein</fullName>
    </submittedName>
</protein>
<dbReference type="OrthoDB" id="2650393at2759"/>
<dbReference type="EMBL" id="KN832082">
    <property type="protein sequence ID" value="KIN94930.1"/>
    <property type="molecule type" value="Genomic_DNA"/>
</dbReference>
<proteinExistence type="predicted"/>
<gene>
    <name evidence="1" type="ORF">M404DRAFT_34617</name>
</gene>
<dbReference type="HOGENOM" id="CLU_2050576_0_0_1"/>
<reference evidence="1 2" key="1">
    <citation type="submission" date="2014-04" db="EMBL/GenBank/DDBJ databases">
        <authorList>
            <consortium name="DOE Joint Genome Institute"/>
            <person name="Kuo A."/>
            <person name="Kohler A."/>
            <person name="Costa M.D."/>
            <person name="Nagy L.G."/>
            <person name="Floudas D."/>
            <person name="Copeland A."/>
            <person name="Barry K.W."/>
            <person name="Cichocki N."/>
            <person name="Veneault-Fourrey C."/>
            <person name="LaButti K."/>
            <person name="Lindquist E.A."/>
            <person name="Lipzen A."/>
            <person name="Lundell T."/>
            <person name="Morin E."/>
            <person name="Murat C."/>
            <person name="Sun H."/>
            <person name="Tunlid A."/>
            <person name="Henrissat B."/>
            <person name="Grigoriev I.V."/>
            <person name="Hibbett D.S."/>
            <person name="Martin F."/>
            <person name="Nordberg H.P."/>
            <person name="Cantor M.N."/>
            <person name="Hua S.X."/>
        </authorList>
    </citation>
    <scope>NUCLEOTIDE SEQUENCE [LARGE SCALE GENOMIC DNA]</scope>
    <source>
        <strain evidence="1 2">Marx 270</strain>
    </source>
</reference>
<dbReference type="Proteomes" id="UP000054217">
    <property type="component" value="Unassembled WGS sequence"/>
</dbReference>
<dbReference type="FunCoup" id="A0A0C3NGU4">
    <property type="interactions" value="773"/>
</dbReference>
<accession>A0A0C3NGU4</accession>
<dbReference type="InterPro" id="IPR025602">
    <property type="entry name" value="BCP1_family"/>
</dbReference>
<dbReference type="STRING" id="870435.A0A0C3NGU4"/>
<dbReference type="InParanoid" id="A0A0C3NGU4"/>
<keyword evidence="2" id="KW-1185">Reference proteome</keyword>
<evidence type="ECO:0000313" key="1">
    <source>
        <dbReference type="EMBL" id="KIN94930.1"/>
    </source>
</evidence>
<sequence length="120" mass="13105">MQTQITITPALVDVDSDFFDLNAEVDYHAIYRLLNQLFGADAEGFQTGRLTDLILSAADSGVGSTIKTDSEESDLRALLTVLSCDAHRDAVADGDPYNFTHSCAYRLTPEEEAMTAVQKD</sequence>
<name>A0A0C3NGU4_PISTI</name>
<organism evidence="1 2">
    <name type="scientific">Pisolithus tinctorius Marx 270</name>
    <dbReference type="NCBI Taxonomy" id="870435"/>
    <lineage>
        <taxon>Eukaryota</taxon>
        <taxon>Fungi</taxon>
        <taxon>Dikarya</taxon>
        <taxon>Basidiomycota</taxon>
        <taxon>Agaricomycotina</taxon>
        <taxon>Agaricomycetes</taxon>
        <taxon>Agaricomycetidae</taxon>
        <taxon>Boletales</taxon>
        <taxon>Sclerodermatineae</taxon>
        <taxon>Pisolithaceae</taxon>
        <taxon>Pisolithus</taxon>
    </lineage>
</organism>
<dbReference type="Pfam" id="PF13862">
    <property type="entry name" value="BCCIP"/>
    <property type="match status" value="1"/>
</dbReference>
<dbReference type="AlphaFoldDB" id="A0A0C3NGU4"/>
<reference evidence="2" key="2">
    <citation type="submission" date="2015-01" db="EMBL/GenBank/DDBJ databases">
        <title>Evolutionary Origins and Diversification of the Mycorrhizal Mutualists.</title>
        <authorList>
            <consortium name="DOE Joint Genome Institute"/>
            <consortium name="Mycorrhizal Genomics Consortium"/>
            <person name="Kohler A."/>
            <person name="Kuo A."/>
            <person name="Nagy L.G."/>
            <person name="Floudas D."/>
            <person name="Copeland A."/>
            <person name="Barry K.W."/>
            <person name="Cichocki N."/>
            <person name="Veneault-Fourrey C."/>
            <person name="LaButti K."/>
            <person name="Lindquist E.A."/>
            <person name="Lipzen A."/>
            <person name="Lundell T."/>
            <person name="Morin E."/>
            <person name="Murat C."/>
            <person name="Riley R."/>
            <person name="Ohm R."/>
            <person name="Sun H."/>
            <person name="Tunlid A."/>
            <person name="Henrissat B."/>
            <person name="Grigoriev I.V."/>
            <person name="Hibbett D.S."/>
            <person name="Martin F."/>
        </authorList>
    </citation>
    <scope>NUCLEOTIDE SEQUENCE [LARGE SCALE GENOMIC DNA]</scope>
    <source>
        <strain evidence="2">Marx 270</strain>
    </source>
</reference>
<evidence type="ECO:0000313" key="2">
    <source>
        <dbReference type="Proteomes" id="UP000054217"/>
    </source>
</evidence>